<proteinExistence type="predicted"/>
<dbReference type="EMBL" id="JASJQH010000102">
    <property type="protein sequence ID" value="KAK9767090.1"/>
    <property type="molecule type" value="Genomic_DNA"/>
</dbReference>
<comment type="caution">
    <text evidence="2">The sequence shown here is derived from an EMBL/GenBank/DDBJ whole genome shotgun (WGS) entry which is preliminary data.</text>
</comment>
<dbReference type="Proteomes" id="UP001479436">
    <property type="component" value="Unassembled WGS sequence"/>
</dbReference>
<gene>
    <name evidence="2" type="ORF">K7432_003357</name>
</gene>
<feature type="compositionally biased region" description="Low complexity" evidence="1">
    <location>
        <begin position="346"/>
        <end position="364"/>
    </location>
</feature>
<keyword evidence="3" id="KW-1185">Reference proteome</keyword>
<protein>
    <submittedName>
        <fullName evidence="2">Uncharacterized protein</fullName>
    </submittedName>
</protein>
<feature type="region of interest" description="Disordered" evidence="1">
    <location>
        <begin position="345"/>
        <end position="367"/>
    </location>
</feature>
<accession>A0ABR2WZY0</accession>
<reference evidence="2 3" key="1">
    <citation type="submission" date="2023-04" db="EMBL/GenBank/DDBJ databases">
        <title>Genome of Basidiobolus ranarum AG-B5.</title>
        <authorList>
            <person name="Stajich J.E."/>
            <person name="Carter-House D."/>
            <person name="Gryganskyi A."/>
        </authorList>
    </citation>
    <scope>NUCLEOTIDE SEQUENCE [LARGE SCALE GENOMIC DNA]</scope>
    <source>
        <strain evidence="2 3">AG-B5</strain>
    </source>
</reference>
<sequence length="393" mass="45527">MKSAFECSNTHGSKLTDSSPLEEVDAAMRSMDFNYNTQFYSWIHNENNVDYIAYYMRKIISDYEETNLKSVYRAIKWLVDEWSVQRTAELLVKLFYHWGINSSKFAQLIAEVVDKWSIKQTIELVVTLVIGERSSKVAQFINHLTISWSTKSTVELVRSIGIRLRWNERYFKHFLFQYVSIRYDSDAGTVTSQAFQSSNNHNTRMAINHIRQRFQARRMILQQQHYIPSDTESLDSCFSLVEFSTAIFEKIVSRSLDTLEIPLRRPEPSSTMSHLKSKNMKYPYHNRHLTRLPFYPNLDKREQGAGPHVRSLYENTIHSHEYALQSQHAPEQYEHYSHYYANYSGASTSSSPSPSSSASSSSTSLLEKLSSPQQIAEVIVAPVTFDEVDQNSM</sequence>
<evidence type="ECO:0000256" key="1">
    <source>
        <dbReference type="SAM" id="MobiDB-lite"/>
    </source>
</evidence>
<evidence type="ECO:0000313" key="2">
    <source>
        <dbReference type="EMBL" id="KAK9767090.1"/>
    </source>
</evidence>
<organism evidence="2 3">
    <name type="scientific">Basidiobolus ranarum</name>
    <dbReference type="NCBI Taxonomy" id="34480"/>
    <lineage>
        <taxon>Eukaryota</taxon>
        <taxon>Fungi</taxon>
        <taxon>Fungi incertae sedis</taxon>
        <taxon>Zoopagomycota</taxon>
        <taxon>Entomophthoromycotina</taxon>
        <taxon>Basidiobolomycetes</taxon>
        <taxon>Basidiobolales</taxon>
        <taxon>Basidiobolaceae</taxon>
        <taxon>Basidiobolus</taxon>
    </lineage>
</organism>
<evidence type="ECO:0000313" key="3">
    <source>
        <dbReference type="Proteomes" id="UP001479436"/>
    </source>
</evidence>
<name>A0ABR2WZY0_9FUNG</name>